<keyword evidence="10" id="KW-1185">Reference proteome</keyword>
<dbReference type="OrthoDB" id="6354427at2759"/>
<protein>
    <recommendedName>
        <fullName evidence="11">Ionotropic glutamate receptor C-terminal domain-containing protein</fullName>
    </recommendedName>
</protein>
<keyword evidence="5 8" id="KW-0472">Membrane</keyword>
<feature type="transmembrane region" description="Helical" evidence="8">
    <location>
        <begin position="258"/>
        <end position="282"/>
    </location>
</feature>
<accession>E9HIN7</accession>
<keyword evidence="3 8" id="KW-0812">Transmembrane</keyword>
<proteinExistence type="predicted"/>
<evidence type="ECO:0000256" key="5">
    <source>
        <dbReference type="ARBA" id="ARBA00023136"/>
    </source>
</evidence>
<dbReference type="SUPFAM" id="SSF53850">
    <property type="entry name" value="Periplasmic binding protein-like II"/>
    <property type="match status" value="1"/>
</dbReference>
<evidence type="ECO:0000256" key="4">
    <source>
        <dbReference type="ARBA" id="ARBA00022989"/>
    </source>
</evidence>
<dbReference type="PhylomeDB" id="E9HIN7"/>
<dbReference type="InParanoid" id="E9HIN7"/>
<feature type="transmembrane region" description="Helical" evidence="8">
    <location>
        <begin position="51"/>
        <end position="69"/>
    </location>
</feature>
<gene>
    <name evidence="9" type="ORF">DAPPUDRAFT_260183</name>
</gene>
<evidence type="ECO:0000256" key="1">
    <source>
        <dbReference type="ARBA" id="ARBA00004651"/>
    </source>
</evidence>
<keyword evidence="2" id="KW-1003">Cell membrane</keyword>
<dbReference type="PANTHER" id="PTHR42643">
    <property type="entry name" value="IONOTROPIC RECEPTOR 20A-RELATED"/>
    <property type="match status" value="1"/>
</dbReference>
<keyword evidence="6" id="KW-0675">Receptor</keyword>
<keyword evidence="4 8" id="KW-1133">Transmembrane helix</keyword>
<dbReference type="HOGENOM" id="CLU_925182_0_0_1"/>
<evidence type="ECO:0000256" key="7">
    <source>
        <dbReference type="ARBA" id="ARBA00023180"/>
    </source>
</evidence>
<evidence type="ECO:0000256" key="2">
    <source>
        <dbReference type="ARBA" id="ARBA00022475"/>
    </source>
</evidence>
<dbReference type="EMBL" id="GL732656">
    <property type="protein sequence ID" value="EFX68406.1"/>
    <property type="molecule type" value="Genomic_DNA"/>
</dbReference>
<evidence type="ECO:0000256" key="8">
    <source>
        <dbReference type="SAM" id="Phobius"/>
    </source>
</evidence>
<dbReference type="Proteomes" id="UP000000305">
    <property type="component" value="Unassembled WGS sequence"/>
</dbReference>
<dbReference type="AlphaFoldDB" id="E9HIN7"/>
<evidence type="ECO:0000313" key="9">
    <source>
        <dbReference type="EMBL" id="EFX68406.1"/>
    </source>
</evidence>
<name>E9HIN7_DAPPU</name>
<dbReference type="PANTHER" id="PTHR42643:SF24">
    <property type="entry name" value="IONOTROPIC RECEPTOR 60A"/>
    <property type="match status" value="1"/>
</dbReference>
<evidence type="ECO:0000256" key="3">
    <source>
        <dbReference type="ARBA" id="ARBA00022692"/>
    </source>
</evidence>
<comment type="subcellular location">
    <subcellularLocation>
        <location evidence="1">Cell membrane</location>
        <topology evidence="1">Multi-pass membrane protein</topology>
    </subcellularLocation>
</comment>
<dbReference type="eggNOG" id="KOG1052">
    <property type="taxonomic scope" value="Eukaryota"/>
</dbReference>
<reference evidence="9 10" key="1">
    <citation type="journal article" date="2011" name="Science">
        <title>The ecoresponsive genome of Daphnia pulex.</title>
        <authorList>
            <person name="Colbourne J.K."/>
            <person name="Pfrender M.E."/>
            <person name="Gilbert D."/>
            <person name="Thomas W.K."/>
            <person name="Tucker A."/>
            <person name="Oakley T.H."/>
            <person name="Tokishita S."/>
            <person name="Aerts A."/>
            <person name="Arnold G.J."/>
            <person name="Basu M.K."/>
            <person name="Bauer D.J."/>
            <person name="Caceres C.E."/>
            <person name="Carmel L."/>
            <person name="Casola C."/>
            <person name="Choi J.H."/>
            <person name="Detter J.C."/>
            <person name="Dong Q."/>
            <person name="Dusheyko S."/>
            <person name="Eads B.D."/>
            <person name="Frohlich T."/>
            <person name="Geiler-Samerotte K.A."/>
            <person name="Gerlach D."/>
            <person name="Hatcher P."/>
            <person name="Jogdeo S."/>
            <person name="Krijgsveld J."/>
            <person name="Kriventseva E.V."/>
            <person name="Kultz D."/>
            <person name="Laforsch C."/>
            <person name="Lindquist E."/>
            <person name="Lopez J."/>
            <person name="Manak J.R."/>
            <person name="Muller J."/>
            <person name="Pangilinan J."/>
            <person name="Patwardhan R.P."/>
            <person name="Pitluck S."/>
            <person name="Pritham E.J."/>
            <person name="Rechtsteiner A."/>
            <person name="Rho M."/>
            <person name="Rogozin I.B."/>
            <person name="Sakarya O."/>
            <person name="Salamov A."/>
            <person name="Schaack S."/>
            <person name="Shapiro H."/>
            <person name="Shiga Y."/>
            <person name="Skalitzky C."/>
            <person name="Smith Z."/>
            <person name="Souvorov A."/>
            <person name="Sung W."/>
            <person name="Tang Z."/>
            <person name="Tsuchiya D."/>
            <person name="Tu H."/>
            <person name="Vos H."/>
            <person name="Wang M."/>
            <person name="Wolf Y.I."/>
            <person name="Yamagata H."/>
            <person name="Yamada T."/>
            <person name="Ye Y."/>
            <person name="Shaw J.R."/>
            <person name="Andrews J."/>
            <person name="Crease T.J."/>
            <person name="Tang H."/>
            <person name="Lucas S.M."/>
            <person name="Robertson H.M."/>
            <person name="Bork P."/>
            <person name="Koonin E.V."/>
            <person name="Zdobnov E.M."/>
            <person name="Grigoriev I.V."/>
            <person name="Lynch M."/>
            <person name="Boore J.L."/>
        </authorList>
    </citation>
    <scope>NUCLEOTIDE SEQUENCE [LARGE SCALE GENOMIC DNA]</scope>
</reference>
<dbReference type="GO" id="GO:0005886">
    <property type="term" value="C:plasma membrane"/>
    <property type="evidence" value="ECO:0007669"/>
    <property type="project" value="UniProtKB-SubCell"/>
</dbReference>
<dbReference type="KEGG" id="dpx:DAPPUDRAFT_260183"/>
<dbReference type="InterPro" id="IPR052192">
    <property type="entry name" value="Insect_Ionotropic_Sensory_Rcpt"/>
</dbReference>
<evidence type="ECO:0008006" key="11">
    <source>
        <dbReference type="Google" id="ProtNLM"/>
    </source>
</evidence>
<evidence type="ECO:0000256" key="6">
    <source>
        <dbReference type="ARBA" id="ARBA00023170"/>
    </source>
</evidence>
<organism evidence="9 10">
    <name type="scientific">Daphnia pulex</name>
    <name type="common">Water flea</name>
    <dbReference type="NCBI Taxonomy" id="6669"/>
    <lineage>
        <taxon>Eukaryota</taxon>
        <taxon>Metazoa</taxon>
        <taxon>Ecdysozoa</taxon>
        <taxon>Arthropoda</taxon>
        <taxon>Crustacea</taxon>
        <taxon>Branchiopoda</taxon>
        <taxon>Diplostraca</taxon>
        <taxon>Cladocera</taxon>
        <taxon>Anomopoda</taxon>
        <taxon>Daphniidae</taxon>
        <taxon>Daphnia</taxon>
    </lineage>
</organism>
<sequence length="301" mass="33712">MGTQTWVMRVLISVYFLCQPFLSLEYSTPPAVAIRATPHNKIQLLFAASEVWVMLFVSAASVIITLLYFNCLILKKEMKFSAADDEEKMSIVSPIRTSESIYMWIHFQHIDNHPASGGGLSAEKGLFKAMGDKLRSYPHSRCNSTQQCVDMIKTTPHRHVYLHGSVVLKAEIQRDYKKTGQCQLTIAATMQDGLGLGWGLAKNSPHLEKFNQGTLELLENGLISSWLTRLEPNTRPCWNNDKGNSNANKSDKKPLVRLTLMNLTGAFLVLAVGSLVSVLAFLTEGILSHYWKRHQQMTSIA</sequence>
<keyword evidence="7" id="KW-0325">Glycoprotein</keyword>
<evidence type="ECO:0000313" key="10">
    <source>
        <dbReference type="Proteomes" id="UP000000305"/>
    </source>
</evidence>